<proteinExistence type="predicted"/>
<evidence type="ECO:0000313" key="3">
    <source>
        <dbReference type="EMBL" id="MFC5749663.1"/>
    </source>
</evidence>
<evidence type="ECO:0008006" key="5">
    <source>
        <dbReference type="Google" id="ProtNLM"/>
    </source>
</evidence>
<organism evidence="3 4">
    <name type="scientific">Actinomadura rugatobispora</name>
    <dbReference type="NCBI Taxonomy" id="1994"/>
    <lineage>
        <taxon>Bacteria</taxon>
        <taxon>Bacillati</taxon>
        <taxon>Actinomycetota</taxon>
        <taxon>Actinomycetes</taxon>
        <taxon>Streptosporangiales</taxon>
        <taxon>Thermomonosporaceae</taxon>
        <taxon>Actinomadura</taxon>
    </lineage>
</organism>
<accession>A0ABW1A7W3</accession>
<keyword evidence="2" id="KW-1133">Transmembrane helix</keyword>
<feature type="region of interest" description="Disordered" evidence="1">
    <location>
        <begin position="203"/>
        <end position="222"/>
    </location>
</feature>
<sequence>MASPRFPQQPPEDDVPGGPLFGAGRDRAPGYLASLRSGTVLGQLRTLALVLVVAPLLILAISPLIVRGGDGGDGVLPLLLCVPLVAGALVTVAVGPRTPRPLPPGQDRERAAALALVQFRQAVLVRYALAEGVILLGLPLAIAAETVLVFLAGFVLGYPLLLWLALPTAGMVERIRRRLEARGAQSHLWAALLAPALARTPGASYPPRPGGPGTGPGPVSKS</sequence>
<gene>
    <name evidence="3" type="ORF">ACFPZN_28910</name>
</gene>
<feature type="transmembrane region" description="Helical" evidence="2">
    <location>
        <begin position="46"/>
        <end position="68"/>
    </location>
</feature>
<keyword evidence="2" id="KW-0472">Membrane</keyword>
<dbReference type="EMBL" id="JBHSON010000044">
    <property type="protein sequence ID" value="MFC5749663.1"/>
    <property type="molecule type" value="Genomic_DNA"/>
</dbReference>
<name>A0ABW1A7W3_9ACTN</name>
<feature type="transmembrane region" description="Helical" evidence="2">
    <location>
        <begin position="148"/>
        <end position="172"/>
    </location>
</feature>
<dbReference type="RefSeq" id="WP_378285390.1">
    <property type="nucleotide sequence ID" value="NZ_JBHSON010000044.1"/>
</dbReference>
<reference evidence="4" key="1">
    <citation type="journal article" date="2019" name="Int. J. Syst. Evol. Microbiol.">
        <title>The Global Catalogue of Microorganisms (GCM) 10K type strain sequencing project: providing services to taxonomists for standard genome sequencing and annotation.</title>
        <authorList>
            <consortium name="The Broad Institute Genomics Platform"/>
            <consortium name="The Broad Institute Genome Sequencing Center for Infectious Disease"/>
            <person name="Wu L."/>
            <person name="Ma J."/>
        </authorList>
    </citation>
    <scope>NUCLEOTIDE SEQUENCE [LARGE SCALE GENOMIC DNA]</scope>
    <source>
        <strain evidence="4">KCTC 42087</strain>
    </source>
</reference>
<feature type="region of interest" description="Disordered" evidence="1">
    <location>
        <begin position="1"/>
        <end position="21"/>
    </location>
</feature>
<evidence type="ECO:0000256" key="1">
    <source>
        <dbReference type="SAM" id="MobiDB-lite"/>
    </source>
</evidence>
<feature type="transmembrane region" description="Helical" evidence="2">
    <location>
        <begin position="124"/>
        <end position="142"/>
    </location>
</feature>
<feature type="transmembrane region" description="Helical" evidence="2">
    <location>
        <begin position="74"/>
        <end position="94"/>
    </location>
</feature>
<evidence type="ECO:0000256" key="2">
    <source>
        <dbReference type="SAM" id="Phobius"/>
    </source>
</evidence>
<dbReference type="Proteomes" id="UP001596074">
    <property type="component" value="Unassembled WGS sequence"/>
</dbReference>
<comment type="caution">
    <text evidence="3">The sequence shown here is derived from an EMBL/GenBank/DDBJ whole genome shotgun (WGS) entry which is preliminary data.</text>
</comment>
<evidence type="ECO:0000313" key="4">
    <source>
        <dbReference type="Proteomes" id="UP001596074"/>
    </source>
</evidence>
<keyword evidence="2" id="KW-0812">Transmembrane</keyword>
<protein>
    <recommendedName>
        <fullName evidence="5">Sensor domain-containing protein</fullName>
    </recommendedName>
</protein>
<keyword evidence="4" id="KW-1185">Reference proteome</keyword>